<dbReference type="KEGG" id="fwa:DCMF_26120"/>
<dbReference type="Pfam" id="PF03450">
    <property type="entry name" value="CO_deh_flav_C"/>
    <property type="match status" value="1"/>
</dbReference>
<dbReference type="SUPFAM" id="SSF56176">
    <property type="entry name" value="FAD-binding/transporter-associated domain-like"/>
    <property type="match status" value="1"/>
</dbReference>
<protein>
    <recommendedName>
        <fullName evidence="4">FAD-binding PCMH-type domain-containing protein</fullName>
    </recommendedName>
</protein>
<keyword evidence="2" id="KW-0274">FAD</keyword>
<dbReference type="GO" id="GO:0071949">
    <property type="term" value="F:FAD binding"/>
    <property type="evidence" value="ECO:0007669"/>
    <property type="project" value="InterPro"/>
</dbReference>
<keyword evidence="3" id="KW-0560">Oxidoreductase</keyword>
<organism evidence="5 6">
    <name type="scientific">Formimonas warabiya</name>
    <dbReference type="NCBI Taxonomy" id="1761012"/>
    <lineage>
        <taxon>Bacteria</taxon>
        <taxon>Bacillati</taxon>
        <taxon>Bacillota</taxon>
        <taxon>Clostridia</taxon>
        <taxon>Eubacteriales</taxon>
        <taxon>Peptococcaceae</taxon>
        <taxon>Candidatus Formimonas</taxon>
    </lineage>
</organism>
<gene>
    <name evidence="5" type="ORF">DCMF_26120</name>
</gene>
<dbReference type="InterPro" id="IPR016169">
    <property type="entry name" value="FAD-bd_PCMH_sub2"/>
</dbReference>
<dbReference type="InterPro" id="IPR036318">
    <property type="entry name" value="FAD-bd_PCMH-like_sf"/>
</dbReference>
<proteinExistence type="predicted"/>
<dbReference type="AlphaFoldDB" id="A0A3G1L2S0"/>
<feature type="domain" description="FAD-binding PCMH-type" evidence="4">
    <location>
        <begin position="1"/>
        <end position="154"/>
    </location>
</feature>
<dbReference type="PROSITE" id="PS51387">
    <property type="entry name" value="FAD_PCMH"/>
    <property type="match status" value="1"/>
</dbReference>
<dbReference type="PANTHER" id="PTHR42659">
    <property type="entry name" value="XANTHINE DEHYDROGENASE SUBUNIT C-RELATED"/>
    <property type="match status" value="1"/>
</dbReference>
<dbReference type="InterPro" id="IPR002346">
    <property type="entry name" value="Mopterin_DH_FAD-bd"/>
</dbReference>
<dbReference type="InterPro" id="IPR016166">
    <property type="entry name" value="FAD-bd_PCMH"/>
</dbReference>
<evidence type="ECO:0000313" key="6">
    <source>
        <dbReference type="Proteomes" id="UP000323521"/>
    </source>
</evidence>
<dbReference type="SMART" id="SM01092">
    <property type="entry name" value="CO_deh_flav_C"/>
    <property type="match status" value="1"/>
</dbReference>
<keyword evidence="6" id="KW-1185">Reference proteome</keyword>
<evidence type="ECO:0000256" key="1">
    <source>
        <dbReference type="ARBA" id="ARBA00022630"/>
    </source>
</evidence>
<accession>A0A3G1L2S0</accession>
<evidence type="ECO:0000313" key="5">
    <source>
        <dbReference type="EMBL" id="ATW28919.1"/>
    </source>
</evidence>
<evidence type="ECO:0000256" key="2">
    <source>
        <dbReference type="ARBA" id="ARBA00022827"/>
    </source>
</evidence>
<dbReference type="SUPFAM" id="SSF55447">
    <property type="entry name" value="CO dehydrogenase flavoprotein C-terminal domain-like"/>
    <property type="match status" value="1"/>
</dbReference>
<dbReference type="Pfam" id="PF00941">
    <property type="entry name" value="FAD_binding_5"/>
    <property type="match status" value="1"/>
</dbReference>
<evidence type="ECO:0000256" key="3">
    <source>
        <dbReference type="ARBA" id="ARBA00023002"/>
    </source>
</evidence>
<reference evidence="5 6" key="1">
    <citation type="submission" date="2016-10" db="EMBL/GenBank/DDBJ databases">
        <title>Complete Genome Sequence of Peptococcaceae strain DCMF.</title>
        <authorList>
            <person name="Edwards R.J."/>
            <person name="Holland S.I."/>
            <person name="Deshpande N.P."/>
            <person name="Wong Y.K."/>
            <person name="Ertan H."/>
            <person name="Manefield M."/>
            <person name="Russell T.L."/>
            <person name="Lee M.J."/>
        </authorList>
    </citation>
    <scope>NUCLEOTIDE SEQUENCE [LARGE SCALE GENOMIC DNA]</scope>
    <source>
        <strain evidence="5 6">DCMF</strain>
    </source>
</reference>
<dbReference type="GO" id="GO:0016491">
    <property type="term" value="F:oxidoreductase activity"/>
    <property type="evidence" value="ECO:0007669"/>
    <property type="project" value="UniProtKB-KW"/>
</dbReference>
<evidence type="ECO:0000259" key="4">
    <source>
        <dbReference type="PROSITE" id="PS51387"/>
    </source>
</evidence>
<dbReference type="InterPro" id="IPR036683">
    <property type="entry name" value="CO_DH_flav_C_dom_sf"/>
</dbReference>
<dbReference type="Proteomes" id="UP000323521">
    <property type="component" value="Chromosome"/>
</dbReference>
<dbReference type="EMBL" id="CP017634">
    <property type="protein sequence ID" value="ATW28919.1"/>
    <property type="molecule type" value="Genomic_DNA"/>
</dbReference>
<name>A0A3G1L2S0_FORW1</name>
<dbReference type="InterPro" id="IPR005107">
    <property type="entry name" value="CO_DH_flav_C"/>
</dbReference>
<dbReference type="InterPro" id="IPR051312">
    <property type="entry name" value="Diverse_Substr_Oxidored"/>
</dbReference>
<sequence length="269" mass="29031">MHTTPKTKVIAGGTDVVIQLRNGIEYRQLVDVSALLDAAIEEEGENIRIGAMATHSDVIDSELIKRWAGVLAEACSSVAAPQIRNLGTIAGNIGNASPAGDSLPALLVLGAVIEYRDEESAKSMALDDFFVGPGRTKLAGKGIITALKIPKIREKGTKFLKIGKRNALAISVCNCASYVELDVENRIKAVKIALGSVAPTPVRVRRTEQFLLGRVPEEDLFSQAGEMAKDEVNPITDIRSTADYRKDVVAVLVKRTFREAVLQANLLKR</sequence>
<keyword evidence="1" id="KW-0285">Flavoprotein</keyword>
<dbReference type="PANTHER" id="PTHR42659:SF2">
    <property type="entry name" value="XANTHINE DEHYDROGENASE SUBUNIT C-RELATED"/>
    <property type="match status" value="1"/>
</dbReference>
<dbReference type="Gene3D" id="3.30.390.50">
    <property type="entry name" value="CO dehydrogenase flavoprotein, C-terminal domain"/>
    <property type="match status" value="1"/>
</dbReference>
<dbReference type="Gene3D" id="3.30.465.10">
    <property type="match status" value="1"/>
</dbReference>